<sequence>MDDFQPGYPIDLRSDGMRGRDARRYEGDFEYLAARVIARLTGERVVIQDDNSIQSMADVRIEYGDRPTAFVEIVSDVDPDYAQLHQLVFRGQEMGSPSLGRIWYVTVSKLAKLKSLKPALEAFLRRLEDAGVFLELVQPDGSLAQSPVEELRQLNGLGVVQLCSRLPQPDEEPKILLYPQGVGGLAEQDWQTFITWLAGFLSAPGQADVRKKLEQTGAVERHAFVGESPRVP</sequence>
<gene>
    <name evidence="1" type="ORF">B0I29_120119</name>
</gene>
<dbReference type="EMBL" id="QLMJ01000020">
    <property type="protein sequence ID" value="RAK28351.1"/>
    <property type="molecule type" value="Genomic_DNA"/>
</dbReference>
<name>A0A327Z9Z7_9ACTN</name>
<accession>A0A327Z9Z7</accession>
<protein>
    <submittedName>
        <fullName evidence="1">Uncharacterized protein</fullName>
    </submittedName>
</protein>
<evidence type="ECO:0000313" key="2">
    <source>
        <dbReference type="Proteomes" id="UP000249341"/>
    </source>
</evidence>
<dbReference type="OrthoDB" id="5174072at2"/>
<proteinExistence type="predicted"/>
<comment type="caution">
    <text evidence="1">The sequence shown here is derived from an EMBL/GenBank/DDBJ whole genome shotgun (WGS) entry which is preliminary data.</text>
</comment>
<evidence type="ECO:0000313" key="1">
    <source>
        <dbReference type="EMBL" id="RAK28351.1"/>
    </source>
</evidence>
<dbReference type="AlphaFoldDB" id="A0A327Z9Z7"/>
<keyword evidence="2" id="KW-1185">Reference proteome</keyword>
<reference evidence="1 2" key="1">
    <citation type="submission" date="2018-06" db="EMBL/GenBank/DDBJ databases">
        <title>Genomic Encyclopedia of Type Strains, Phase III (KMG-III): the genomes of soil and plant-associated and newly described type strains.</title>
        <authorList>
            <person name="Whitman W."/>
        </authorList>
    </citation>
    <scope>NUCLEOTIDE SEQUENCE [LARGE SCALE GENOMIC DNA]</scope>
    <source>
        <strain evidence="1 2">CGMCC 4.7090</strain>
    </source>
</reference>
<organism evidence="1 2">
    <name type="scientific">Actinoplanes lutulentus</name>
    <dbReference type="NCBI Taxonomy" id="1287878"/>
    <lineage>
        <taxon>Bacteria</taxon>
        <taxon>Bacillati</taxon>
        <taxon>Actinomycetota</taxon>
        <taxon>Actinomycetes</taxon>
        <taxon>Micromonosporales</taxon>
        <taxon>Micromonosporaceae</taxon>
        <taxon>Actinoplanes</taxon>
    </lineage>
</organism>
<dbReference type="Proteomes" id="UP000249341">
    <property type="component" value="Unassembled WGS sequence"/>
</dbReference>
<dbReference type="RefSeq" id="WP_111653426.1">
    <property type="nucleotide sequence ID" value="NZ_JACHWI010000002.1"/>
</dbReference>